<dbReference type="PROSITE" id="PS50011">
    <property type="entry name" value="PROTEIN_KINASE_DOM"/>
    <property type="match status" value="1"/>
</dbReference>
<dbReference type="InterPro" id="IPR000719">
    <property type="entry name" value="Prot_kinase_dom"/>
</dbReference>
<dbReference type="SUPFAM" id="SSF56112">
    <property type="entry name" value="Protein kinase-like (PK-like)"/>
    <property type="match status" value="1"/>
</dbReference>
<dbReference type="PANTHER" id="PTHR48007">
    <property type="entry name" value="LEUCINE-RICH REPEAT RECEPTOR-LIKE PROTEIN KINASE PXC1"/>
    <property type="match status" value="1"/>
</dbReference>
<accession>A0ABD3L4T4</accession>
<organism evidence="3 4">
    <name type="scientific">Eucalyptus globulus</name>
    <name type="common">Tasmanian blue gum</name>
    <dbReference type="NCBI Taxonomy" id="34317"/>
    <lineage>
        <taxon>Eukaryota</taxon>
        <taxon>Viridiplantae</taxon>
        <taxon>Streptophyta</taxon>
        <taxon>Embryophyta</taxon>
        <taxon>Tracheophyta</taxon>
        <taxon>Spermatophyta</taxon>
        <taxon>Magnoliopsida</taxon>
        <taxon>eudicotyledons</taxon>
        <taxon>Gunneridae</taxon>
        <taxon>Pentapetalae</taxon>
        <taxon>rosids</taxon>
        <taxon>malvids</taxon>
        <taxon>Myrtales</taxon>
        <taxon>Myrtaceae</taxon>
        <taxon>Myrtoideae</taxon>
        <taxon>Eucalypteae</taxon>
        <taxon>Eucalyptus</taxon>
    </lineage>
</organism>
<gene>
    <name evidence="3" type="ORF">ACJRO7_014686</name>
</gene>
<dbReference type="EMBL" id="JBJKBG010000003">
    <property type="protein sequence ID" value="KAL3745604.1"/>
    <property type="molecule type" value="Genomic_DNA"/>
</dbReference>
<keyword evidence="1" id="KW-0547">Nucleotide-binding</keyword>
<dbReference type="InterPro" id="IPR046959">
    <property type="entry name" value="PRK1-6/SRF4-like"/>
</dbReference>
<dbReference type="Gene3D" id="3.30.200.20">
    <property type="entry name" value="Phosphorylase Kinase, domain 1"/>
    <property type="match status" value="1"/>
</dbReference>
<dbReference type="GO" id="GO:0005524">
    <property type="term" value="F:ATP binding"/>
    <property type="evidence" value="ECO:0007669"/>
    <property type="project" value="UniProtKB-UniRule"/>
</dbReference>
<proteinExistence type="predicted"/>
<name>A0ABD3L4T4_EUCGL</name>
<dbReference type="InterPro" id="IPR017441">
    <property type="entry name" value="Protein_kinase_ATP_BS"/>
</dbReference>
<reference evidence="3 4" key="1">
    <citation type="submission" date="2024-11" db="EMBL/GenBank/DDBJ databases">
        <title>Chromosome-level genome assembly of Eucalyptus globulus Labill. provides insights into its genome evolution.</title>
        <authorList>
            <person name="Li X."/>
        </authorList>
    </citation>
    <scope>NUCLEOTIDE SEQUENCE [LARGE SCALE GENOMIC DNA]</scope>
    <source>
        <strain evidence="3">CL2024</strain>
        <tissue evidence="3">Fresh tender leaves</tissue>
    </source>
</reference>
<keyword evidence="4" id="KW-1185">Reference proteome</keyword>
<evidence type="ECO:0000313" key="4">
    <source>
        <dbReference type="Proteomes" id="UP001634007"/>
    </source>
</evidence>
<dbReference type="InterPro" id="IPR001245">
    <property type="entry name" value="Ser-Thr/Tyr_kinase_cat_dom"/>
</dbReference>
<sequence length="311" mass="35567">MDKLWRRIRKRKKTYVNGRDPPPLLPIFGGDKLVLLGNPAKRFDFEDVMRASKQELGKGTFGMTYRVDLEDGTTTVILKMLEGVVLSAEDFRDKVEAIGAMDHENLLPLRGYFYSNHMKFLLYDYMPRESLFGRLHTYRRWGGHPLSWEVKLLIALGAARAIEYLHAHDIYSGNIKSSNILLTSSYEARVSNYGLAPLTSSTLPTDPNTSVEDVFGFGKLLLELLTGEPQPLLSSMKRDPGLDLPQLVQVNFRDKMIANIFTWELMTCHKYEVMVKLLEVAISCVSLHPHKPLSMSEVWRKIEELNNTYAR</sequence>
<dbReference type="AlphaFoldDB" id="A0ABD3L4T4"/>
<evidence type="ECO:0000256" key="1">
    <source>
        <dbReference type="PROSITE-ProRule" id="PRU10141"/>
    </source>
</evidence>
<comment type="caution">
    <text evidence="3">The sequence shown here is derived from an EMBL/GenBank/DDBJ whole genome shotgun (WGS) entry which is preliminary data.</text>
</comment>
<evidence type="ECO:0000259" key="2">
    <source>
        <dbReference type="PROSITE" id="PS50011"/>
    </source>
</evidence>
<dbReference type="PANTHER" id="PTHR48007:SF77">
    <property type="entry name" value="PROTEIN KINASE DOMAIN-CONTAINING PROTEIN"/>
    <property type="match status" value="1"/>
</dbReference>
<dbReference type="PROSITE" id="PS00107">
    <property type="entry name" value="PROTEIN_KINASE_ATP"/>
    <property type="match status" value="1"/>
</dbReference>
<dbReference type="Proteomes" id="UP001634007">
    <property type="component" value="Unassembled WGS sequence"/>
</dbReference>
<feature type="domain" description="Protein kinase" evidence="2">
    <location>
        <begin position="50"/>
        <end position="311"/>
    </location>
</feature>
<protein>
    <recommendedName>
        <fullName evidence="2">Protein kinase domain-containing protein</fullName>
    </recommendedName>
</protein>
<dbReference type="Pfam" id="PF07714">
    <property type="entry name" value="PK_Tyr_Ser-Thr"/>
    <property type="match status" value="1"/>
</dbReference>
<feature type="binding site" evidence="1">
    <location>
        <position position="79"/>
    </location>
    <ligand>
        <name>ATP</name>
        <dbReference type="ChEBI" id="CHEBI:30616"/>
    </ligand>
</feature>
<keyword evidence="1" id="KW-0067">ATP-binding</keyword>
<evidence type="ECO:0000313" key="3">
    <source>
        <dbReference type="EMBL" id="KAL3745604.1"/>
    </source>
</evidence>
<dbReference type="InterPro" id="IPR011009">
    <property type="entry name" value="Kinase-like_dom_sf"/>
</dbReference>
<dbReference type="Gene3D" id="1.10.510.10">
    <property type="entry name" value="Transferase(Phosphotransferase) domain 1"/>
    <property type="match status" value="2"/>
</dbReference>